<proteinExistence type="predicted"/>
<feature type="transmembrane region" description="Helical" evidence="1">
    <location>
        <begin position="6"/>
        <end position="25"/>
    </location>
</feature>
<evidence type="ECO:0000313" key="3">
    <source>
        <dbReference type="EMBL" id="CAB4992124.1"/>
    </source>
</evidence>
<keyword evidence="1" id="KW-0812">Transmembrane</keyword>
<dbReference type="EMBL" id="CAFBOO010000011">
    <property type="protein sequence ID" value="CAB4992124.1"/>
    <property type="molecule type" value="Genomic_DNA"/>
</dbReference>
<evidence type="ECO:0000313" key="2">
    <source>
        <dbReference type="EMBL" id="CAB4759264.1"/>
    </source>
</evidence>
<feature type="transmembrane region" description="Helical" evidence="1">
    <location>
        <begin position="46"/>
        <end position="67"/>
    </location>
</feature>
<dbReference type="EMBL" id="CAEZZH010000012">
    <property type="protein sequence ID" value="CAB4759264.1"/>
    <property type="molecule type" value="Genomic_DNA"/>
</dbReference>
<evidence type="ECO:0000256" key="1">
    <source>
        <dbReference type="SAM" id="Phobius"/>
    </source>
</evidence>
<name>A0A6J7NQ91_9ZZZZ</name>
<keyword evidence="1" id="KW-1133">Transmembrane helix</keyword>
<feature type="transmembrane region" description="Helical" evidence="1">
    <location>
        <begin position="73"/>
        <end position="91"/>
    </location>
</feature>
<dbReference type="AlphaFoldDB" id="A0A6J7NQ91"/>
<sequence length="114" mass="12925">MESLALLVALLLSLVLFTGPISMILTSKFLWNYSIQSKPFWIFRRILVSTISPIGIMMALFFLFTPIPLGTKSIALFGLAINVIALKREYFREKSWKRIFKIESDDPNGPAGQN</sequence>
<accession>A0A6J7NQ91</accession>
<protein>
    <submittedName>
        <fullName evidence="3">Unannotated protein</fullName>
    </submittedName>
</protein>
<gene>
    <name evidence="2" type="ORF">UFOPK2850_01000</name>
    <name evidence="3" type="ORF">UFOPK3982_01230</name>
</gene>
<organism evidence="3">
    <name type="scientific">freshwater metagenome</name>
    <dbReference type="NCBI Taxonomy" id="449393"/>
    <lineage>
        <taxon>unclassified sequences</taxon>
        <taxon>metagenomes</taxon>
        <taxon>ecological metagenomes</taxon>
    </lineage>
</organism>
<keyword evidence="1" id="KW-0472">Membrane</keyword>
<reference evidence="3" key="1">
    <citation type="submission" date="2020-05" db="EMBL/GenBank/DDBJ databases">
        <authorList>
            <person name="Chiriac C."/>
            <person name="Salcher M."/>
            <person name="Ghai R."/>
            <person name="Kavagutti S V."/>
        </authorList>
    </citation>
    <scope>NUCLEOTIDE SEQUENCE</scope>
</reference>